<reference evidence="2 3" key="1">
    <citation type="submission" date="2018-04" db="EMBL/GenBank/DDBJ databases">
        <title>Marixanthomonas spongiae HN-E44 sp. nov., isolated from a marine sponge.</title>
        <authorList>
            <person name="Luo L."/>
            <person name="Zhuang L."/>
        </authorList>
    </citation>
    <scope>NUCLEOTIDE SEQUENCE [LARGE SCALE GENOMIC DNA]</scope>
    <source>
        <strain evidence="2 3">HN-E44</strain>
    </source>
</reference>
<feature type="signal peptide" evidence="1">
    <location>
        <begin position="1"/>
        <end position="23"/>
    </location>
</feature>
<keyword evidence="1" id="KW-0732">Signal</keyword>
<evidence type="ECO:0000313" key="3">
    <source>
        <dbReference type="Proteomes" id="UP000245962"/>
    </source>
</evidence>
<evidence type="ECO:0000313" key="2">
    <source>
        <dbReference type="EMBL" id="PVW17232.1"/>
    </source>
</evidence>
<protein>
    <recommendedName>
        <fullName evidence="4">Lipoprotein</fullName>
    </recommendedName>
</protein>
<evidence type="ECO:0008006" key="4">
    <source>
        <dbReference type="Google" id="ProtNLM"/>
    </source>
</evidence>
<dbReference type="OrthoDB" id="1449071at2"/>
<comment type="caution">
    <text evidence="2">The sequence shown here is derived from an EMBL/GenBank/DDBJ whole genome shotgun (WGS) entry which is preliminary data.</text>
</comment>
<dbReference type="RefSeq" id="WP_116692980.1">
    <property type="nucleotide sequence ID" value="NZ_QEHR01000001.1"/>
</dbReference>
<gene>
    <name evidence="2" type="ORF">DDV96_01590</name>
</gene>
<sequence>MKKAAIIVLGAFFILSAASCATANSAKKNETEIAGYTLKNKKELMQQKILNRKKKSVIATP</sequence>
<dbReference type="EMBL" id="QEHR01000001">
    <property type="protein sequence ID" value="PVW17232.1"/>
    <property type="molecule type" value="Genomic_DNA"/>
</dbReference>
<organism evidence="2 3">
    <name type="scientific">Marixanthomonas spongiae</name>
    <dbReference type="NCBI Taxonomy" id="2174845"/>
    <lineage>
        <taxon>Bacteria</taxon>
        <taxon>Pseudomonadati</taxon>
        <taxon>Bacteroidota</taxon>
        <taxon>Flavobacteriia</taxon>
        <taxon>Flavobacteriales</taxon>
        <taxon>Flavobacteriaceae</taxon>
        <taxon>Marixanthomonas</taxon>
    </lineage>
</organism>
<dbReference type="PROSITE" id="PS51257">
    <property type="entry name" value="PROKAR_LIPOPROTEIN"/>
    <property type="match status" value="1"/>
</dbReference>
<proteinExistence type="predicted"/>
<keyword evidence="3" id="KW-1185">Reference proteome</keyword>
<accession>A0A2U0I801</accession>
<dbReference type="Proteomes" id="UP000245962">
    <property type="component" value="Unassembled WGS sequence"/>
</dbReference>
<name>A0A2U0I801_9FLAO</name>
<evidence type="ECO:0000256" key="1">
    <source>
        <dbReference type="SAM" id="SignalP"/>
    </source>
</evidence>
<dbReference type="AlphaFoldDB" id="A0A2U0I801"/>
<feature type="chain" id="PRO_5015414711" description="Lipoprotein" evidence="1">
    <location>
        <begin position="24"/>
        <end position="61"/>
    </location>
</feature>